<dbReference type="OrthoDB" id="778717at2759"/>
<keyword evidence="6 8" id="KW-0539">Nucleus</keyword>
<reference evidence="10 11" key="1">
    <citation type="journal article" date="2013" name="Proc. Natl. Acad. Sci. U.S.A.">
        <title>Fine-scale variation in meiotic recombination in Mimulus inferred from population shotgun sequencing.</title>
        <authorList>
            <person name="Hellsten U."/>
            <person name="Wright K.M."/>
            <person name="Jenkins J."/>
            <person name="Shu S."/>
            <person name="Yuan Y."/>
            <person name="Wessler S.R."/>
            <person name="Schmutz J."/>
            <person name="Willis J.H."/>
            <person name="Rokhsar D.S."/>
        </authorList>
    </citation>
    <scope>NUCLEOTIDE SEQUENCE [LARGE SCALE GENOMIC DNA]</scope>
    <source>
        <strain evidence="11">cv. DUN x IM62</strain>
    </source>
</reference>
<dbReference type="eggNOG" id="ENOG502S29N">
    <property type="taxonomic scope" value="Eukaryota"/>
</dbReference>
<dbReference type="PROSITE" id="PS51745">
    <property type="entry name" value="PB1"/>
    <property type="match status" value="1"/>
</dbReference>
<evidence type="ECO:0000313" key="10">
    <source>
        <dbReference type="EMBL" id="EYU32350.1"/>
    </source>
</evidence>
<comment type="subunit">
    <text evidence="8">Homodimers and heterodimers.</text>
</comment>
<dbReference type="InterPro" id="IPR033389">
    <property type="entry name" value="AUX/IAA_dom"/>
</dbReference>
<evidence type="ECO:0000256" key="6">
    <source>
        <dbReference type="ARBA" id="ARBA00023242"/>
    </source>
</evidence>
<evidence type="ECO:0000256" key="2">
    <source>
        <dbReference type="ARBA" id="ARBA00006728"/>
    </source>
</evidence>
<gene>
    <name evidence="10" type="ORF">MIMGU_mgv1a019829mg</name>
</gene>
<keyword evidence="7 8" id="KW-0927">Auxin signaling pathway</keyword>
<sequence>MELELGLGLPNQSSSSSGHVMVKGLQLDLNSSSSTTYQNNLPRFLYRDVCSDHDHQEEVESKDLSLLLWSGQPNQEDDDPPPHKWTNLLHLNDDVQMNDDEEDTEIVGWPPINSVRKELLHRNQQQRRQRVINIIPGARNNINKSMYVKVKMEGVPIGRKIDLSLYHSYLSLTHAFIHMFSKYTAYKEENRDGGEYRILYQDKDGDWMLAGDVPWERFVESVRRVEIILRKDN</sequence>
<proteinExistence type="inferred from homology"/>
<dbReference type="PANTHER" id="PTHR31734">
    <property type="entry name" value="AUXIN-RESPONSIVE PROTEIN IAA17"/>
    <property type="match status" value="1"/>
</dbReference>
<evidence type="ECO:0000259" key="9">
    <source>
        <dbReference type="PROSITE" id="PS51745"/>
    </source>
</evidence>
<dbReference type="Proteomes" id="UP000030748">
    <property type="component" value="Unassembled WGS sequence"/>
</dbReference>
<dbReference type="AlphaFoldDB" id="A0A022R0M3"/>
<keyword evidence="4 8" id="KW-0805">Transcription regulation</keyword>
<dbReference type="OMA" id="PWQTFIK"/>
<evidence type="ECO:0000313" key="11">
    <source>
        <dbReference type="Proteomes" id="UP000030748"/>
    </source>
</evidence>
<dbReference type="Pfam" id="PF02309">
    <property type="entry name" value="AUX_IAA"/>
    <property type="match status" value="1"/>
</dbReference>
<comment type="subcellular location">
    <subcellularLocation>
        <location evidence="1 8">Nucleus</location>
    </subcellularLocation>
</comment>
<comment type="similarity">
    <text evidence="2 8">Belongs to the Aux/IAA family.</text>
</comment>
<dbReference type="PhylomeDB" id="A0A022R0M3"/>
<accession>A0A022R0M3</accession>
<evidence type="ECO:0000256" key="4">
    <source>
        <dbReference type="ARBA" id="ARBA00023015"/>
    </source>
</evidence>
<dbReference type="GO" id="GO:0005634">
    <property type="term" value="C:nucleus"/>
    <property type="evidence" value="ECO:0007669"/>
    <property type="project" value="UniProtKB-SubCell"/>
</dbReference>
<evidence type="ECO:0000256" key="8">
    <source>
        <dbReference type="RuleBase" id="RU004549"/>
    </source>
</evidence>
<dbReference type="GO" id="GO:0006355">
    <property type="term" value="P:regulation of DNA-templated transcription"/>
    <property type="evidence" value="ECO:0007669"/>
    <property type="project" value="InterPro"/>
</dbReference>
<keyword evidence="3 8" id="KW-0678">Repressor</keyword>
<dbReference type="SUPFAM" id="SSF54277">
    <property type="entry name" value="CAD &amp; PB1 domains"/>
    <property type="match status" value="1"/>
</dbReference>
<comment type="function">
    <text evidence="8">Aux/IAA proteins are short-lived transcriptional factors that function as repressors of early auxin response genes at low auxin concentrations.</text>
</comment>
<dbReference type="STRING" id="4155.A0A022R0M3"/>
<keyword evidence="5 8" id="KW-0804">Transcription</keyword>
<dbReference type="InterPro" id="IPR053793">
    <property type="entry name" value="PB1-like"/>
</dbReference>
<dbReference type="EMBL" id="KI630858">
    <property type="protein sequence ID" value="EYU32350.1"/>
    <property type="molecule type" value="Genomic_DNA"/>
</dbReference>
<dbReference type="InterPro" id="IPR003311">
    <property type="entry name" value="AUX_IAA"/>
</dbReference>
<name>A0A022R0M3_ERYGU</name>
<dbReference type="GO" id="GO:0009734">
    <property type="term" value="P:auxin-activated signaling pathway"/>
    <property type="evidence" value="ECO:0007669"/>
    <property type="project" value="UniProtKB-UniRule"/>
</dbReference>
<evidence type="ECO:0000256" key="7">
    <source>
        <dbReference type="ARBA" id="ARBA00023294"/>
    </source>
</evidence>
<dbReference type="PANTHER" id="PTHR31734:SF38">
    <property type="entry name" value="AUXIN-RESPONSIVE PROTEIN IAA29"/>
    <property type="match status" value="1"/>
</dbReference>
<evidence type="ECO:0000256" key="1">
    <source>
        <dbReference type="ARBA" id="ARBA00004123"/>
    </source>
</evidence>
<evidence type="ECO:0000256" key="5">
    <source>
        <dbReference type="ARBA" id="ARBA00023163"/>
    </source>
</evidence>
<evidence type="ECO:0000256" key="3">
    <source>
        <dbReference type="ARBA" id="ARBA00022491"/>
    </source>
</evidence>
<protein>
    <recommendedName>
        <fullName evidence="8">Auxin-responsive protein</fullName>
    </recommendedName>
</protein>
<keyword evidence="11" id="KW-1185">Reference proteome</keyword>
<dbReference type="Gene3D" id="3.10.20.90">
    <property type="entry name" value="Phosphatidylinositol 3-kinase Catalytic Subunit, Chain A, domain 1"/>
    <property type="match status" value="1"/>
</dbReference>
<organism evidence="10 11">
    <name type="scientific">Erythranthe guttata</name>
    <name type="common">Yellow monkey flower</name>
    <name type="synonym">Mimulus guttatus</name>
    <dbReference type="NCBI Taxonomy" id="4155"/>
    <lineage>
        <taxon>Eukaryota</taxon>
        <taxon>Viridiplantae</taxon>
        <taxon>Streptophyta</taxon>
        <taxon>Embryophyta</taxon>
        <taxon>Tracheophyta</taxon>
        <taxon>Spermatophyta</taxon>
        <taxon>Magnoliopsida</taxon>
        <taxon>eudicotyledons</taxon>
        <taxon>Gunneridae</taxon>
        <taxon>Pentapetalae</taxon>
        <taxon>asterids</taxon>
        <taxon>lamiids</taxon>
        <taxon>Lamiales</taxon>
        <taxon>Phrymaceae</taxon>
        <taxon>Erythranthe</taxon>
    </lineage>
</organism>
<feature type="domain" description="PB1" evidence="9">
    <location>
        <begin position="145"/>
        <end position="232"/>
    </location>
</feature>
<dbReference type="KEGG" id="egt:105963597"/>